<keyword evidence="1" id="KW-0732">Signal</keyword>
<gene>
    <name evidence="2" type="ORF">PG993_002266</name>
</gene>
<proteinExistence type="predicted"/>
<name>A0ABR1TW45_9PEZI</name>
<accession>A0ABR1TW45</accession>
<feature type="signal peptide" evidence="1">
    <location>
        <begin position="1"/>
        <end position="23"/>
    </location>
</feature>
<sequence>MLTSNIAPAIATAVAVFAPAAAAWDMKVKWQETTTCVDHGGPARTYVRDDCMPLTQFDHGVKTLHHVAPSKLRGYAGGNCDGDIKTAVSSHQCHSLRGIWSVRIEC</sequence>
<reference evidence="2 3" key="1">
    <citation type="submission" date="2023-01" db="EMBL/GenBank/DDBJ databases">
        <title>Analysis of 21 Apiospora genomes using comparative genomics revels a genus with tremendous synthesis potential of carbohydrate active enzymes and secondary metabolites.</title>
        <authorList>
            <person name="Sorensen T."/>
        </authorList>
    </citation>
    <scope>NUCLEOTIDE SEQUENCE [LARGE SCALE GENOMIC DNA]</scope>
    <source>
        <strain evidence="2 3">CBS 33761</strain>
    </source>
</reference>
<evidence type="ECO:0000256" key="1">
    <source>
        <dbReference type="SAM" id="SignalP"/>
    </source>
</evidence>
<comment type="caution">
    <text evidence="2">The sequence shown here is derived from an EMBL/GenBank/DDBJ whole genome shotgun (WGS) entry which is preliminary data.</text>
</comment>
<feature type="chain" id="PRO_5047403660" evidence="1">
    <location>
        <begin position="24"/>
        <end position="106"/>
    </location>
</feature>
<dbReference type="Proteomes" id="UP001444661">
    <property type="component" value="Unassembled WGS sequence"/>
</dbReference>
<keyword evidence="3" id="KW-1185">Reference proteome</keyword>
<evidence type="ECO:0000313" key="2">
    <source>
        <dbReference type="EMBL" id="KAK8050881.1"/>
    </source>
</evidence>
<organism evidence="2 3">
    <name type="scientific">Apiospora rasikravindrae</name>
    <dbReference type="NCBI Taxonomy" id="990691"/>
    <lineage>
        <taxon>Eukaryota</taxon>
        <taxon>Fungi</taxon>
        <taxon>Dikarya</taxon>
        <taxon>Ascomycota</taxon>
        <taxon>Pezizomycotina</taxon>
        <taxon>Sordariomycetes</taxon>
        <taxon>Xylariomycetidae</taxon>
        <taxon>Amphisphaeriales</taxon>
        <taxon>Apiosporaceae</taxon>
        <taxon>Apiospora</taxon>
    </lineage>
</organism>
<evidence type="ECO:0000313" key="3">
    <source>
        <dbReference type="Proteomes" id="UP001444661"/>
    </source>
</evidence>
<protein>
    <submittedName>
        <fullName evidence="2">Uncharacterized protein</fullName>
    </submittedName>
</protein>
<dbReference type="EMBL" id="JAQQWK010000002">
    <property type="protein sequence ID" value="KAK8050881.1"/>
    <property type="molecule type" value="Genomic_DNA"/>
</dbReference>